<proteinExistence type="predicted"/>
<feature type="compositionally biased region" description="Polar residues" evidence="2">
    <location>
        <begin position="1038"/>
        <end position="1054"/>
    </location>
</feature>
<feature type="compositionally biased region" description="Basic residues" evidence="2">
    <location>
        <begin position="450"/>
        <end position="459"/>
    </location>
</feature>
<evidence type="ECO:0000259" key="3">
    <source>
        <dbReference type="PROSITE" id="PS50048"/>
    </source>
</evidence>
<keyword evidence="5" id="KW-1185">Reference proteome</keyword>
<reference evidence="4" key="1">
    <citation type="submission" date="2023-06" db="EMBL/GenBank/DDBJ databases">
        <title>Genome-scale phylogeny and comparative genomics of the fungal order Sordariales.</title>
        <authorList>
            <consortium name="Lawrence Berkeley National Laboratory"/>
            <person name="Hensen N."/>
            <person name="Bonometti L."/>
            <person name="Westerberg I."/>
            <person name="Brannstrom I.O."/>
            <person name="Guillou S."/>
            <person name="Cros-Aarteil S."/>
            <person name="Calhoun S."/>
            <person name="Haridas S."/>
            <person name="Kuo A."/>
            <person name="Mondo S."/>
            <person name="Pangilinan J."/>
            <person name="Riley R."/>
            <person name="Labutti K."/>
            <person name="Andreopoulos B."/>
            <person name="Lipzen A."/>
            <person name="Chen C."/>
            <person name="Yanf M."/>
            <person name="Daum C."/>
            <person name="Ng V."/>
            <person name="Clum A."/>
            <person name="Steindorff A."/>
            <person name="Ohm R."/>
            <person name="Martin F."/>
            <person name="Silar P."/>
            <person name="Natvig D."/>
            <person name="Lalanne C."/>
            <person name="Gautier V."/>
            <person name="Ament-Velasquez S.L."/>
            <person name="Kruys A."/>
            <person name="Hutchinson M.I."/>
            <person name="Powell A.J."/>
            <person name="Barry K."/>
            <person name="Miller A.N."/>
            <person name="Grigoriev I.V."/>
            <person name="Debuchy R."/>
            <person name="Gladieux P."/>
            <person name="Thoren M.H."/>
            <person name="Johannesson H."/>
        </authorList>
    </citation>
    <scope>NUCLEOTIDE SEQUENCE</scope>
    <source>
        <strain evidence="4">CBS 606.72</strain>
    </source>
</reference>
<feature type="compositionally biased region" description="Low complexity" evidence="2">
    <location>
        <begin position="690"/>
        <end position="701"/>
    </location>
</feature>
<dbReference type="SUPFAM" id="SSF57701">
    <property type="entry name" value="Zn2/Cys6 DNA-binding domain"/>
    <property type="match status" value="1"/>
</dbReference>
<feature type="region of interest" description="Disordered" evidence="2">
    <location>
        <begin position="900"/>
        <end position="1060"/>
    </location>
</feature>
<sequence length="1072" mass="113988">MDALALLGVGLLGQAEPMHAFHSVIELQERLRTEFASKVTNTSAKHISGIFELRPSAVFDIPVSEPENEAFETAATVDPLLGGARSSVAASLGSAGQPVRRINAIDTLMNQPSDDNVLQKSVAKHIISSLSEIDGSNWVIRGVSRGDQGWTFTYVCKDSTAAWTRQISKTPAKVPIGAWSNKDGQDPVNMGRPSFDCRGHVTIAFVKTRKIEVKYEHTPMHKSVSELMDILVPELPAPEPIPVVNKKAPKEPRPPKTPKTPKEPRAPKAKKRPADGDATGGDTPQSKKRRKKKASEAVPPEMSGAIPANSQHPHTTNDAEASPANGTNGHSEPQGEAAANGVPHAILNVSQEEAARRKDVAVQLLTERGIDPEALSTEQFIIFANQSPDLQQESLNMLVKYGAERLRIVHPSKTGSNSAQSTPTPEQQANLVYSAGAANHSQVAEATPSKSKKSRKRKSGPTASADDSAGVSDSYVAAAAVAASGGKAKLTQGACESCRASKQKCDKVKPACSQCLGAGIGCVYAVAKPRPSRVSRGVDPEESSREASVAAEQQQDDEPDSLGSPGFHNAQAEIPPSEALGSPPLETPSTYNTGPDFYDQESGLTFPSATLPLAQDVSQHASIPANDCMHNPVACAEPVFNDYTYPPPVQEPSMTFPEQQQQPQQQSSSHVQSHSADLRHQRTRSRRALPSTQPSQSHSTSVNTTQSNSWQAVSNLPAVPTVTASTRSPRQTRPRQPAYNNARAYDDVRQSDWSAPSQSSQQTANPPSYKSPSQAAAQIVRAKSRQAIRNQSSTPVQSSQASRQNHGQANTAYPITSGVSNPTTVSNYDCNQYSNAGAEQASAVAYEPYSSHPAPAVSTNSYTSYSGYGTRSTTTNSSATAAPNNTTSQTVASSYSATTATAPSAWGATSSRTQARNTHSYNNNQSSSAAASYNHQSASSQPSPSLQGLNVRPQPAAQTRSSSNAYSHQTQQQQQYGNSYSNQPQTATANQQSTWYEFNAVSNPSPSYNSAATSGNNAYSNTGSHAHGGGSTSSGGSYNQTPRSMNLSSHTYSSMEGGEQALYELLRSNQDN</sequence>
<dbReference type="CDD" id="cd00067">
    <property type="entry name" value="GAL4"/>
    <property type="match status" value="1"/>
</dbReference>
<dbReference type="AlphaFoldDB" id="A0AA39WRX5"/>
<protein>
    <recommendedName>
        <fullName evidence="3">Zn(2)-C6 fungal-type domain-containing protein</fullName>
    </recommendedName>
</protein>
<dbReference type="GO" id="GO:0000981">
    <property type="term" value="F:DNA-binding transcription factor activity, RNA polymerase II-specific"/>
    <property type="evidence" value="ECO:0007669"/>
    <property type="project" value="InterPro"/>
</dbReference>
<dbReference type="GO" id="GO:0008270">
    <property type="term" value="F:zinc ion binding"/>
    <property type="evidence" value="ECO:0007669"/>
    <property type="project" value="InterPro"/>
</dbReference>
<feature type="compositionally biased region" description="Polar residues" evidence="2">
    <location>
        <begin position="702"/>
        <end position="714"/>
    </location>
</feature>
<feature type="compositionally biased region" description="Polar residues" evidence="2">
    <location>
        <begin position="751"/>
        <end position="776"/>
    </location>
</feature>
<dbReference type="Gene3D" id="4.10.240.10">
    <property type="entry name" value="Zn(2)-C6 fungal-type DNA-binding domain"/>
    <property type="match status" value="1"/>
</dbReference>
<accession>A0AA39WRX5</accession>
<dbReference type="InterPro" id="IPR036864">
    <property type="entry name" value="Zn2-C6_fun-type_DNA-bd_sf"/>
</dbReference>
<feature type="compositionally biased region" description="Low complexity" evidence="2">
    <location>
        <begin position="659"/>
        <end position="675"/>
    </location>
</feature>
<feature type="compositionally biased region" description="Polar residues" evidence="2">
    <location>
        <begin position="787"/>
        <end position="821"/>
    </location>
</feature>
<evidence type="ECO:0000313" key="5">
    <source>
        <dbReference type="Proteomes" id="UP001175000"/>
    </source>
</evidence>
<dbReference type="InterPro" id="IPR001138">
    <property type="entry name" value="Zn2Cys6_DnaBD"/>
</dbReference>
<name>A0AA39WRX5_9PEZI</name>
<dbReference type="SMART" id="SM00066">
    <property type="entry name" value="GAL4"/>
    <property type="match status" value="1"/>
</dbReference>
<dbReference type="Pfam" id="PF00172">
    <property type="entry name" value="Zn_clus"/>
    <property type="match status" value="1"/>
</dbReference>
<feature type="domain" description="Zn(2)-C6 fungal-type" evidence="3">
    <location>
        <begin position="494"/>
        <end position="524"/>
    </location>
</feature>
<feature type="compositionally biased region" description="Low complexity" evidence="2">
    <location>
        <begin position="900"/>
        <end position="911"/>
    </location>
</feature>
<keyword evidence="1" id="KW-0539">Nucleus</keyword>
<comment type="caution">
    <text evidence="4">The sequence shown here is derived from an EMBL/GenBank/DDBJ whole genome shotgun (WGS) entry which is preliminary data.</text>
</comment>
<evidence type="ECO:0000313" key="4">
    <source>
        <dbReference type="EMBL" id="KAK0620367.1"/>
    </source>
</evidence>
<dbReference type="PROSITE" id="PS50048">
    <property type="entry name" value="ZN2_CY6_FUNGAL_2"/>
    <property type="match status" value="1"/>
</dbReference>
<feature type="compositionally biased region" description="Polar residues" evidence="2">
    <location>
        <begin position="308"/>
        <end position="331"/>
    </location>
</feature>
<feature type="compositionally biased region" description="Polar residues" evidence="2">
    <location>
        <begin position="986"/>
        <end position="1019"/>
    </location>
</feature>
<feature type="region of interest" description="Disordered" evidence="2">
    <location>
        <begin position="438"/>
        <end position="470"/>
    </location>
</feature>
<gene>
    <name evidence="4" type="ORF">B0T14DRAFT_496913</name>
</gene>
<dbReference type="Proteomes" id="UP001175000">
    <property type="component" value="Unassembled WGS sequence"/>
</dbReference>
<feature type="compositionally biased region" description="Basic and acidic residues" evidence="2">
    <location>
        <begin position="536"/>
        <end position="545"/>
    </location>
</feature>
<feature type="compositionally biased region" description="Low complexity" evidence="2">
    <location>
        <begin position="963"/>
        <end position="985"/>
    </location>
</feature>
<feature type="region of interest" description="Disordered" evidence="2">
    <location>
        <begin position="638"/>
        <end position="821"/>
    </location>
</feature>
<feature type="region of interest" description="Disordered" evidence="2">
    <location>
        <begin position="241"/>
        <end position="354"/>
    </location>
</feature>
<feature type="compositionally biased region" description="Basic and acidic residues" evidence="2">
    <location>
        <begin position="248"/>
        <end position="266"/>
    </location>
</feature>
<feature type="region of interest" description="Disordered" evidence="2">
    <location>
        <begin position="531"/>
        <end position="604"/>
    </location>
</feature>
<feature type="region of interest" description="Disordered" evidence="2">
    <location>
        <begin position="868"/>
        <end position="887"/>
    </location>
</feature>
<dbReference type="EMBL" id="JAULSU010000004">
    <property type="protein sequence ID" value="KAK0620367.1"/>
    <property type="molecule type" value="Genomic_DNA"/>
</dbReference>
<feature type="compositionally biased region" description="Low complexity" evidence="2">
    <location>
        <begin position="919"/>
        <end position="945"/>
    </location>
</feature>
<evidence type="ECO:0000256" key="2">
    <source>
        <dbReference type="SAM" id="MobiDB-lite"/>
    </source>
</evidence>
<dbReference type="PRINTS" id="PR00755">
    <property type="entry name" value="AFLATOXINBRP"/>
</dbReference>
<dbReference type="PROSITE" id="PS00463">
    <property type="entry name" value="ZN2_CY6_FUNGAL_1"/>
    <property type="match status" value="1"/>
</dbReference>
<evidence type="ECO:0000256" key="1">
    <source>
        <dbReference type="ARBA" id="ARBA00023242"/>
    </source>
</evidence>
<organism evidence="4 5">
    <name type="scientific">Immersiella caudata</name>
    <dbReference type="NCBI Taxonomy" id="314043"/>
    <lineage>
        <taxon>Eukaryota</taxon>
        <taxon>Fungi</taxon>
        <taxon>Dikarya</taxon>
        <taxon>Ascomycota</taxon>
        <taxon>Pezizomycotina</taxon>
        <taxon>Sordariomycetes</taxon>
        <taxon>Sordariomycetidae</taxon>
        <taxon>Sordariales</taxon>
        <taxon>Lasiosphaeriaceae</taxon>
        <taxon>Immersiella</taxon>
    </lineage>
</organism>
<feature type="compositionally biased region" description="Low complexity" evidence="2">
    <location>
        <begin position="723"/>
        <end position="738"/>
    </location>
</feature>